<gene>
    <name evidence="2" type="ORF">DPM13_01215</name>
</gene>
<dbReference type="EMBL" id="CP030239">
    <property type="protein sequence ID" value="AWX92345.1"/>
    <property type="molecule type" value="Genomic_DNA"/>
</dbReference>
<organism evidence="2 3">
    <name type="scientific">Paracoccus mutanolyticus</name>
    <dbReference type="NCBI Taxonomy" id="1499308"/>
    <lineage>
        <taxon>Bacteria</taxon>
        <taxon>Pseudomonadati</taxon>
        <taxon>Pseudomonadota</taxon>
        <taxon>Alphaproteobacteria</taxon>
        <taxon>Rhodobacterales</taxon>
        <taxon>Paracoccaceae</taxon>
        <taxon>Paracoccus</taxon>
    </lineage>
</organism>
<feature type="transmembrane region" description="Helical" evidence="1">
    <location>
        <begin position="6"/>
        <end position="32"/>
    </location>
</feature>
<sequence length="84" mass="8869">MLPAAASTIYLIGGAMLLLCMVIEVEGIGAVLDSHPESLRQIAFADRVLTKTDAAPAGDWPEKLKRLNPGAGGFELPAAPAWPW</sequence>
<evidence type="ECO:0000256" key="1">
    <source>
        <dbReference type="SAM" id="Phobius"/>
    </source>
</evidence>
<keyword evidence="1" id="KW-0812">Transmembrane</keyword>
<proteinExistence type="predicted"/>
<dbReference type="Proteomes" id="UP000249922">
    <property type="component" value="Chromosome"/>
</dbReference>
<keyword evidence="1" id="KW-0472">Membrane</keyword>
<protein>
    <submittedName>
        <fullName evidence="2">Uncharacterized protein</fullName>
    </submittedName>
</protein>
<evidence type="ECO:0000313" key="2">
    <source>
        <dbReference type="EMBL" id="AWX92345.1"/>
    </source>
</evidence>
<reference evidence="2 3" key="1">
    <citation type="submission" date="2018-06" db="EMBL/GenBank/DDBJ databases">
        <title>Complete genome sequence of Paracoccus mutanolyticus strain RSP-02 isolated from cellulosic waste.</title>
        <authorList>
            <person name="Amrutha R.N."/>
            <person name="Shrivastav A."/>
            <person name="Buddana S.K."/>
            <person name="Deshpande U."/>
            <person name="Prakasham R.S."/>
        </authorList>
    </citation>
    <scope>NUCLEOTIDE SEQUENCE [LARGE SCALE GENOMIC DNA]</scope>
    <source>
        <strain evidence="2 3">RSP-02</strain>
    </source>
</reference>
<keyword evidence="3" id="KW-1185">Reference proteome</keyword>
<keyword evidence="1" id="KW-1133">Transmembrane helix</keyword>
<accession>A0ABM6WP22</accession>
<evidence type="ECO:0000313" key="3">
    <source>
        <dbReference type="Proteomes" id="UP000249922"/>
    </source>
</evidence>
<name>A0ABM6WP22_9RHOB</name>